<dbReference type="PANTHER" id="PTHR30632:SF0">
    <property type="entry name" value="SULFATE-BINDING PROTEIN"/>
    <property type="match status" value="1"/>
</dbReference>
<dbReference type="GO" id="GO:0030973">
    <property type="term" value="F:molybdate ion binding"/>
    <property type="evidence" value="ECO:0007669"/>
    <property type="project" value="TreeGrafter"/>
</dbReference>
<name>A0A0J5LD19_PLUGE</name>
<proteinExistence type="predicted"/>
<dbReference type="PANTHER" id="PTHR30632">
    <property type="entry name" value="MOLYBDATE-BINDING PERIPLASMIC PROTEIN"/>
    <property type="match status" value="1"/>
</dbReference>
<dbReference type="AlphaFoldDB" id="A0A0J5LD19"/>
<reference evidence="1 2" key="1">
    <citation type="submission" date="2015-05" db="EMBL/GenBank/DDBJ databases">
        <title>Genome sequences of Pluralibacter gergoviae.</title>
        <authorList>
            <person name="Greninger A.L."/>
            <person name="Miller S."/>
        </authorList>
    </citation>
    <scope>NUCLEOTIDE SEQUENCE [LARGE SCALE GENOMIC DNA]</scope>
    <source>
        <strain evidence="1 2">JS81F13</strain>
    </source>
</reference>
<dbReference type="Gene3D" id="3.40.190.10">
    <property type="entry name" value="Periplasmic binding protein-like II"/>
    <property type="match status" value="2"/>
</dbReference>
<protein>
    <submittedName>
        <fullName evidence="1">Molybdate ABC transporter substrate-binding protein</fullName>
    </submittedName>
</protein>
<sequence>MSVPLRLFAAGSLRPAFTPLCRAFTAKSGIAVSAEFGPAGLLRERIERGEACGLFASANVAHPQALLSAGLAGGTRTFAFNRLNLTLRRAACGEGADWLALLTDASLRIGTSTPGCDPSGDYTLQLFDNIERRHPGVGRAIAARAVPLVGGRDTVTIPQGELASAWLLREGLTDLFIGYAHYATLLRDEDGCCTVAIPEPFSPRCEYRLAWLDDAPQTAALVDYILSARGRLFLQQAGLSAPEGE</sequence>
<evidence type="ECO:0000313" key="1">
    <source>
        <dbReference type="EMBL" id="KMK16435.1"/>
    </source>
</evidence>
<keyword evidence="2" id="KW-1185">Reference proteome</keyword>
<dbReference type="RefSeq" id="WP_048277845.1">
    <property type="nucleotide sequence ID" value="NZ_LDZF01000001.1"/>
</dbReference>
<evidence type="ECO:0000313" key="2">
    <source>
        <dbReference type="Proteomes" id="UP000036196"/>
    </source>
</evidence>
<comment type="caution">
    <text evidence="1">The sequence shown here is derived from an EMBL/GenBank/DDBJ whole genome shotgun (WGS) entry which is preliminary data.</text>
</comment>
<dbReference type="SUPFAM" id="SSF53850">
    <property type="entry name" value="Periplasmic binding protein-like II"/>
    <property type="match status" value="1"/>
</dbReference>
<dbReference type="EMBL" id="LDZF01000001">
    <property type="protein sequence ID" value="KMK16435.1"/>
    <property type="molecule type" value="Genomic_DNA"/>
</dbReference>
<gene>
    <name evidence="1" type="ORF">ABW06_00360</name>
</gene>
<dbReference type="eggNOG" id="COG0725">
    <property type="taxonomic scope" value="Bacteria"/>
</dbReference>
<organism evidence="1 2">
    <name type="scientific">Pluralibacter gergoviae</name>
    <name type="common">Enterobacter gergoviae</name>
    <dbReference type="NCBI Taxonomy" id="61647"/>
    <lineage>
        <taxon>Bacteria</taxon>
        <taxon>Pseudomonadati</taxon>
        <taxon>Pseudomonadota</taxon>
        <taxon>Gammaproteobacteria</taxon>
        <taxon>Enterobacterales</taxon>
        <taxon>Enterobacteriaceae</taxon>
        <taxon>Pluralibacter</taxon>
    </lineage>
</organism>
<dbReference type="PATRIC" id="fig|61647.15.peg.76"/>
<accession>A0A0J5LD19</accession>
<dbReference type="Pfam" id="PF13531">
    <property type="entry name" value="SBP_bac_11"/>
    <property type="match status" value="1"/>
</dbReference>
<dbReference type="Proteomes" id="UP000036196">
    <property type="component" value="Unassembled WGS sequence"/>
</dbReference>
<dbReference type="InterPro" id="IPR050682">
    <property type="entry name" value="ModA/WtpA"/>
</dbReference>
<dbReference type="STRING" id="61647.LG71_15440"/>
<dbReference type="GO" id="GO:0015689">
    <property type="term" value="P:molybdate ion transport"/>
    <property type="evidence" value="ECO:0007669"/>
    <property type="project" value="TreeGrafter"/>
</dbReference>